<dbReference type="RefSeq" id="WP_012185630.1">
    <property type="nucleotide sequence ID" value="NC_009954.1"/>
</dbReference>
<dbReference type="InterPro" id="IPR017900">
    <property type="entry name" value="4Fe4S_Fe_S_CS"/>
</dbReference>
<dbReference type="KEGG" id="cma:Cmaq_0567"/>
<dbReference type="AlphaFoldDB" id="A8MCA4"/>
<dbReference type="PROSITE" id="PS00198">
    <property type="entry name" value="4FE4S_FER_1"/>
    <property type="match status" value="1"/>
</dbReference>
<keyword evidence="5" id="KW-0411">Iron-sulfur</keyword>
<evidence type="ECO:0000256" key="1">
    <source>
        <dbReference type="ARBA" id="ARBA00022485"/>
    </source>
</evidence>
<dbReference type="PANTHER" id="PTHR43724:SF1">
    <property type="entry name" value="PYRUVATE SYNTHASE SUBUNIT PORD"/>
    <property type="match status" value="1"/>
</dbReference>
<feature type="domain" description="4Fe-4S ferredoxin-type" evidence="6">
    <location>
        <begin position="13"/>
        <end position="42"/>
    </location>
</feature>
<dbReference type="GeneID" id="5709864"/>
<name>A8MCA4_CALMQ</name>
<dbReference type="Proteomes" id="UP000001137">
    <property type="component" value="Chromosome"/>
</dbReference>
<dbReference type="PROSITE" id="PS51379">
    <property type="entry name" value="4FE4S_FER_2"/>
    <property type="match status" value="1"/>
</dbReference>
<keyword evidence="2" id="KW-0479">Metal-binding</keyword>
<dbReference type="InterPro" id="IPR017896">
    <property type="entry name" value="4Fe4S_Fe-S-bd"/>
</dbReference>
<evidence type="ECO:0000256" key="4">
    <source>
        <dbReference type="ARBA" id="ARBA00023004"/>
    </source>
</evidence>
<evidence type="ECO:0000259" key="6">
    <source>
        <dbReference type="PROSITE" id="PS51379"/>
    </source>
</evidence>
<dbReference type="Gene3D" id="3.30.70.20">
    <property type="match status" value="1"/>
</dbReference>
<dbReference type="GO" id="GO:0016491">
    <property type="term" value="F:oxidoreductase activity"/>
    <property type="evidence" value="ECO:0007669"/>
    <property type="project" value="UniProtKB-ARBA"/>
</dbReference>
<dbReference type="eggNOG" id="arCOG00291">
    <property type="taxonomic scope" value="Archaea"/>
</dbReference>
<dbReference type="OrthoDB" id="23833at2157"/>
<keyword evidence="3" id="KW-0677">Repeat</keyword>
<gene>
    <name evidence="7" type="ordered locus">Cmaq_0567</name>
</gene>
<evidence type="ECO:0000256" key="2">
    <source>
        <dbReference type="ARBA" id="ARBA00022723"/>
    </source>
</evidence>
<dbReference type="PANTHER" id="PTHR43724">
    <property type="entry name" value="PYRUVATE SYNTHASE SUBUNIT PORD"/>
    <property type="match status" value="1"/>
</dbReference>
<proteinExistence type="predicted"/>
<dbReference type="SUPFAM" id="SSF54862">
    <property type="entry name" value="4Fe-4S ferredoxins"/>
    <property type="match status" value="1"/>
</dbReference>
<dbReference type="GO" id="GO:0046872">
    <property type="term" value="F:metal ion binding"/>
    <property type="evidence" value="ECO:0007669"/>
    <property type="project" value="UniProtKB-KW"/>
</dbReference>
<evidence type="ECO:0000313" key="8">
    <source>
        <dbReference type="Proteomes" id="UP000001137"/>
    </source>
</evidence>
<dbReference type="GO" id="GO:0051539">
    <property type="term" value="F:4 iron, 4 sulfur cluster binding"/>
    <property type="evidence" value="ECO:0007669"/>
    <property type="project" value="UniProtKB-KW"/>
</dbReference>
<evidence type="ECO:0000256" key="3">
    <source>
        <dbReference type="ARBA" id="ARBA00022737"/>
    </source>
</evidence>
<evidence type="ECO:0000256" key="5">
    <source>
        <dbReference type="ARBA" id="ARBA00023014"/>
    </source>
</evidence>
<dbReference type="STRING" id="397948.Cmaq_0567"/>
<keyword evidence="4" id="KW-0408">Iron</keyword>
<sequence length="114" mass="12914">MSTVTGPELAKYQRVVVDMDTCIGCGACISVCPYNALELNENGKARLIWDFCKDDFECIPVCPVNCIWKSSEAPAESKAKNEWYRLTRQLTPEEQKIFEEWKQKYGITGNPISA</sequence>
<reference evidence="7 8" key="1">
    <citation type="submission" date="2007-10" db="EMBL/GenBank/DDBJ databases">
        <title>Complete sequence of Caldivirga maquilingensis IC-167.</title>
        <authorList>
            <consortium name="US DOE Joint Genome Institute"/>
            <person name="Copeland A."/>
            <person name="Lucas S."/>
            <person name="Lapidus A."/>
            <person name="Barry K."/>
            <person name="Glavina del Rio T."/>
            <person name="Dalin E."/>
            <person name="Tice H."/>
            <person name="Pitluck S."/>
            <person name="Saunders E."/>
            <person name="Brettin T."/>
            <person name="Bruce D."/>
            <person name="Detter J.C."/>
            <person name="Han C."/>
            <person name="Schmutz J."/>
            <person name="Larimer F."/>
            <person name="Land M."/>
            <person name="Hauser L."/>
            <person name="Kyrpides N."/>
            <person name="Ivanova N."/>
            <person name="Biddle J.F."/>
            <person name="Zhang Z."/>
            <person name="Fitz-Gibbon S.T."/>
            <person name="Lowe T.M."/>
            <person name="Saltikov C."/>
            <person name="House C.H."/>
            <person name="Richardson P."/>
        </authorList>
    </citation>
    <scope>NUCLEOTIDE SEQUENCE [LARGE SCALE GENOMIC DNA]</scope>
    <source>
        <strain evidence="8">ATCC 700844 / DSM 13496 / JCM 10307 / IC-167</strain>
    </source>
</reference>
<keyword evidence="8" id="KW-1185">Reference proteome</keyword>
<dbReference type="Pfam" id="PF00037">
    <property type="entry name" value="Fer4"/>
    <property type="match status" value="1"/>
</dbReference>
<dbReference type="EMBL" id="CP000852">
    <property type="protein sequence ID" value="ABW01410.1"/>
    <property type="molecule type" value="Genomic_DNA"/>
</dbReference>
<accession>A8MCA4</accession>
<dbReference type="HOGENOM" id="CLU_153636_0_0_2"/>
<evidence type="ECO:0000313" key="7">
    <source>
        <dbReference type="EMBL" id="ABW01410.1"/>
    </source>
</evidence>
<organism evidence="7 8">
    <name type="scientific">Caldivirga maquilingensis (strain ATCC 700844 / DSM 13496 / JCM 10307 / IC-167)</name>
    <dbReference type="NCBI Taxonomy" id="397948"/>
    <lineage>
        <taxon>Archaea</taxon>
        <taxon>Thermoproteota</taxon>
        <taxon>Thermoprotei</taxon>
        <taxon>Thermoproteales</taxon>
        <taxon>Thermoproteaceae</taxon>
        <taxon>Caldivirga</taxon>
    </lineage>
</organism>
<keyword evidence="1" id="KW-0004">4Fe-4S</keyword>
<protein>
    <submittedName>
        <fullName evidence="7">4Fe-4S ferredoxin iron-sulfur binding domain protein</fullName>
    </submittedName>
</protein>